<feature type="compositionally biased region" description="Basic and acidic residues" evidence="1">
    <location>
        <begin position="9"/>
        <end position="20"/>
    </location>
</feature>
<evidence type="ECO:0000313" key="3">
    <source>
        <dbReference type="Proteomes" id="UP000490800"/>
    </source>
</evidence>
<dbReference type="Proteomes" id="UP000490800">
    <property type="component" value="Unassembled WGS sequence"/>
</dbReference>
<protein>
    <submittedName>
        <fullName evidence="2">Uncharacterized protein</fullName>
    </submittedName>
</protein>
<evidence type="ECO:0000313" key="2">
    <source>
        <dbReference type="EMBL" id="MVO99509.1"/>
    </source>
</evidence>
<organism evidence="2 3">
    <name type="scientific">Paenibacillus lutrae</name>
    <dbReference type="NCBI Taxonomy" id="2078573"/>
    <lineage>
        <taxon>Bacteria</taxon>
        <taxon>Bacillati</taxon>
        <taxon>Bacillota</taxon>
        <taxon>Bacilli</taxon>
        <taxon>Bacillales</taxon>
        <taxon>Paenibacillaceae</taxon>
        <taxon>Paenibacillus</taxon>
    </lineage>
</organism>
<evidence type="ECO:0000256" key="1">
    <source>
        <dbReference type="SAM" id="MobiDB-lite"/>
    </source>
</evidence>
<dbReference type="EMBL" id="RHLK01000003">
    <property type="protein sequence ID" value="MVO99509.1"/>
    <property type="molecule type" value="Genomic_DNA"/>
</dbReference>
<accession>A0A7X3FGV2</accession>
<name>A0A7X3FGV2_9BACL</name>
<proteinExistence type="predicted"/>
<sequence>MSGQPSNRETNKLPGGDHRQQGIYEDVSPHERTGLRADDSVPVSEDSDTDVTGAIQEQDRQNVWG</sequence>
<gene>
    <name evidence="2" type="ORF">EDM21_08200</name>
</gene>
<feature type="region of interest" description="Disordered" evidence="1">
    <location>
        <begin position="1"/>
        <end position="65"/>
    </location>
</feature>
<comment type="caution">
    <text evidence="2">The sequence shown here is derived from an EMBL/GenBank/DDBJ whole genome shotgun (WGS) entry which is preliminary data.</text>
</comment>
<dbReference type="OrthoDB" id="2648216at2"/>
<feature type="compositionally biased region" description="Basic and acidic residues" evidence="1">
    <location>
        <begin position="27"/>
        <end position="39"/>
    </location>
</feature>
<reference evidence="2 3" key="1">
    <citation type="journal article" date="2019" name="Microorganisms">
        <title>Paenibacillus lutrae sp. nov., A Chitinolytic Species Isolated from A River Otter in Castril Natural Park, Granada, Spain.</title>
        <authorList>
            <person name="Rodriguez M."/>
            <person name="Reina J.C."/>
            <person name="Bejar V."/>
            <person name="Llamas I."/>
        </authorList>
    </citation>
    <scope>NUCLEOTIDE SEQUENCE [LARGE SCALE GENOMIC DNA]</scope>
    <source>
        <strain evidence="2 3">N10</strain>
    </source>
</reference>
<keyword evidence="3" id="KW-1185">Reference proteome</keyword>
<dbReference type="RefSeq" id="WP_157334503.1">
    <property type="nucleotide sequence ID" value="NZ_RHLK01000003.1"/>
</dbReference>
<dbReference type="AlphaFoldDB" id="A0A7X3FGV2"/>